<dbReference type="EC" id="2.7.7.48" evidence="1"/>
<name>A0ABR4MFE8_9PEZI</name>
<dbReference type="InterPro" id="IPR057503">
    <property type="entry name" value="PH_RdRP"/>
</dbReference>
<reference evidence="4 5" key="1">
    <citation type="submission" date="2020-05" db="EMBL/GenBank/DDBJ databases">
        <title>Ceratocystis lukuohia genome.</title>
        <authorList>
            <person name="Harrington T.C."/>
            <person name="Kim K."/>
            <person name="Mayers C.G."/>
        </authorList>
    </citation>
    <scope>NUCLEOTIDE SEQUENCE [LARGE SCALE GENOMIC DNA]</scope>
    <source>
        <strain evidence="4 5">C4212</strain>
    </source>
</reference>
<comment type="catalytic activity">
    <reaction evidence="1">
        <text>RNA(n) + a ribonucleoside 5'-triphosphate = RNA(n+1) + diphosphate</text>
        <dbReference type="Rhea" id="RHEA:21248"/>
        <dbReference type="Rhea" id="RHEA-COMP:14527"/>
        <dbReference type="Rhea" id="RHEA-COMP:17342"/>
        <dbReference type="ChEBI" id="CHEBI:33019"/>
        <dbReference type="ChEBI" id="CHEBI:61557"/>
        <dbReference type="ChEBI" id="CHEBI:140395"/>
        <dbReference type="EC" id="2.7.7.48"/>
    </reaction>
</comment>
<keyword evidence="1" id="KW-0548">Nucleotidyltransferase</keyword>
<keyword evidence="1 4" id="KW-0696">RNA-directed RNA polymerase</keyword>
<evidence type="ECO:0000313" key="5">
    <source>
        <dbReference type="Proteomes" id="UP001610728"/>
    </source>
</evidence>
<dbReference type="Pfam" id="PF05183">
    <property type="entry name" value="RdRP"/>
    <property type="match status" value="1"/>
</dbReference>
<dbReference type="GeneID" id="98118739"/>
<feature type="domain" description="RDRP core" evidence="2">
    <location>
        <begin position="435"/>
        <end position="1045"/>
    </location>
</feature>
<dbReference type="GO" id="GO:0003968">
    <property type="term" value="F:RNA-directed RNA polymerase activity"/>
    <property type="evidence" value="ECO:0007669"/>
    <property type="project" value="UniProtKB-KW"/>
</dbReference>
<gene>
    <name evidence="4" type="ORF">HOO65_050127</name>
</gene>
<dbReference type="Pfam" id="PF25358">
    <property type="entry name" value="PH_fung_RdRP"/>
    <property type="match status" value="1"/>
</dbReference>
<feature type="domain" description="RdRP-like PH" evidence="3">
    <location>
        <begin position="122"/>
        <end position="269"/>
    </location>
</feature>
<dbReference type="EMBL" id="JABSNW010000005">
    <property type="protein sequence ID" value="KAL2887006.1"/>
    <property type="molecule type" value="Genomic_DNA"/>
</dbReference>
<evidence type="ECO:0000256" key="1">
    <source>
        <dbReference type="RuleBase" id="RU363098"/>
    </source>
</evidence>
<comment type="caution">
    <text evidence="4">The sequence shown here is derived from an EMBL/GenBank/DDBJ whole genome shotgun (WGS) entry which is preliminary data.</text>
</comment>
<keyword evidence="1" id="KW-0694">RNA-binding</keyword>
<evidence type="ECO:0000259" key="3">
    <source>
        <dbReference type="Pfam" id="PF25358"/>
    </source>
</evidence>
<dbReference type="InterPro" id="IPR007855">
    <property type="entry name" value="RDRP"/>
</dbReference>
<keyword evidence="1" id="KW-0808">Transferase</keyword>
<organism evidence="4 5">
    <name type="scientific">Ceratocystis lukuohia</name>
    <dbReference type="NCBI Taxonomy" id="2019550"/>
    <lineage>
        <taxon>Eukaryota</taxon>
        <taxon>Fungi</taxon>
        <taxon>Dikarya</taxon>
        <taxon>Ascomycota</taxon>
        <taxon>Pezizomycotina</taxon>
        <taxon>Sordariomycetes</taxon>
        <taxon>Hypocreomycetidae</taxon>
        <taxon>Microascales</taxon>
        <taxon>Ceratocystidaceae</taxon>
        <taxon>Ceratocystis</taxon>
    </lineage>
</organism>
<sequence length="1265" mass="143896">MEVILSNVPRQCPQKVVTDNLMPYLEKLQITEFTCVKMSQKPSARILFVHKKDAELFLSKFPATIPNHSKLVIVGAKVVATRGRPISDEIEVMHAQHVTKERKKYETALKSQDHQLSQPISMAIGAVTCGKCHIMPDGKLVYVAEAWTTGTANIKFGRVSMFVNFEDKSQMEIVYTSVWEVATSSQNELMFTLQFPPRFFQPSTLENYFGNMNLSSSGKRAPTYKKVRTSSLPYIQNHSYIANMCLVYKIAILGNSTTFRNLLGKLRKRDLFNLVDQYDFKTVSPPAGSSMWFLDAYSKLMSILRDGAVETELTFSVCFQLQAMVWNNYLTPDLVIALAEMLREKARKNAELLRDKSHKASGDQPRQGVFSVEAFKKVMHDIPYPTNNVEVESLSPKVIFNVLAKVQADLDSRAAMGRVFNRNMEDKVLVHKACVTPTRMTLHGPEYESKNRVLRKFAKYSDYFLRVQFCDEDGEDLRFGGRISNEEIMTRFKEVFEVGIQIAGRLYKFLGFSHSSLRSHSAWFSAAFYDKENKEFQTYQRIINSLGKFANIRTPARCAARIGQAFSETPFSVPLKANGIRHERIPDLKSPDGSRMFSDGVGTISYGAVEVLWDYIPHNDAYPVCFQVRWGGAKGMLALDSRIADGDKVFCVRAESMVKFDSDDLENLEICDTASRPLRLVLNRQMIKILEDMGVPNQWFIDLQSTEIDALRRISSDVYNTSSFLRNQLIGRKLEFSTLIRQLHKIGINYYEDTFMRRVVEMSVLRELRMLKNKARIPVRSGATLFGIVDVTGFLRENEIYVAIDQEDQNLVFEDLPAAGRVIVTRSPALHPGDIQFAWQRTPPDGHPLRELVNCVVFSQHGDRDMPSQLSGGDLDGDIYNVIWDQDLLQTPGLKTFQPADYPRVTPRTLDRDVTSSDMAEFFVDFMKTDQLGIIANRHQIMADQKPNGTLAAECLKLAEMHSNAVDFSKTGLAVDVNQMPRAPRYRPDFMAPSPPISLCKFDELVFDDTPINPDANPFDDDDDIAPSHLYYESQRILGILYRNVDERVIWNETKIKDVEPDNDSAWNKLQMWVDRLINAAIDVREVDWYTKKRDAHELMNIYEEGMRDIMRSFAPNYMNPLSEVEVFCGFIFNRDGTQSRRLRDASVKIRPQVDDLFDFIVKRMRCKDRAAPPEATAATILAGGRLDYTALEMCLACFKTRPATVVNQSGAMAPRQQLRGFRVIAAACLLREVKAITSKMQALARDIQNTVQANTYPPPQAREG</sequence>
<proteinExistence type="inferred from homology"/>
<comment type="similarity">
    <text evidence="1">Belongs to the RdRP family.</text>
</comment>
<evidence type="ECO:0000313" key="4">
    <source>
        <dbReference type="EMBL" id="KAL2887006.1"/>
    </source>
</evidence>
<dbReference type="PANTHER" id="PTHR23079">
    <property type="entry name" value="RNA-DEPENDENT RNA POLYMERASE"/>
    <property type="match status" value="1"/>
</dbReference>
<evidence type="ECO:0000259" key="2">
    <source>
        <dbReference type="Pfam" id="PF05183"/>
    </source>
</evidence>
<dbReference type="PANTHER" id="PTHR23079:SF17">
    <property type="entry name" value="RNA-DEPENDENT RNA POLYMERASE"/>
    <property type="match status" value="1"/>
</dbReference>
<dbReference type="RefSeq" id="XP_070858186.1">
    <property type="nucleotide sequence ID" value="XM_071003106.1"/>
</dbReference>
<dbReference type="Proteomes" id="UP001610728">
    <property type="component" value="Unassembled WGS sequence"/>
</dbReference>
<dbReference type="InterPro" id="IPR057596">
    <property type="entry name" value="RDRP_core"/>
</dbReference>
<protein>
    <recommendedName>
        <fullName evidence="1">RNA-dependent RNA polymerase</fullName>
        <ecNumber evidence="1">2.7.7.48</ecNumber>
    </recommendedName>
</protein>
<keyword evidence="5" id="KW-1185">Reference proteome</keyword>
<accession>A0ABR4MFE8</accession>